<organism evidence="2 3">
    <name type="scientific">Paracidovorax wautersii</name>
    <dbReference type="NCBI Taxonomy" id="1177982"/>
    <lineage>
        <taxon>Bacteria</taxon>
        <taxon>Pseudomonadati</taxon>
        <taxon>Pseudomonadota</taxon>
        <taxon>Betaproteobacteria</taxon>
        <taxon>Burkholderiales</taxon>
        <taxon>Comamonadaceae</taxon>
        <taxon>Paracidovorax</taxon>
    </lineage>
</organism>
<gene>
    <name evidence="2" type="ORF">QE399_004137</name>
</gene>
<feature type="compositionally biased region" description="Low complexity" evidence="1">
    <location>
        <begin position="109"/>
        <end position="118"/>
    </location>
</feature>
<evidence type="ECO:0000313" key="2">
    <source>
        <dbReference type="EMBL" id="MDR6216448.1"/>
    </source>
</evidence>
<comment type="caution">
    <text evidence="2">The sequence shown here is derived from an EMBL/GenBank/DDBJ whole genome shotgun (WGS) entry which is preliminary data.</text>
</comment>
<evidence type="ECO:0000256" key="1">
    <source>
        <dbReference type="SAM" id="MobiDB-lite"/>
    </source>
</evidence>
<accession>A0ABU1IJ31</accession>
<name>A0ABU1IJ31_9BURK</name>
<keyword evidence="3" id="KW-1185">Reference proteome</keyword>
<feature type="region of interest" description="Disordered" evidence="1">
    <location>
        <begin position="79"/>
        <end position="118"/>
    </location>
</feature>
<protein>
    <submittedName>
        <fullName evidence="2">Protein TonB</fullName>
    </submittedName>
</protein>
<dbReference type="EMBL" id="JAVIZX010000001">
    <property type="protein sequence ID" value="MDR6216448.1"/>
    <property type="molecule type" value="Genomic_DNA"/>
</dbReference>
<sequence length="224" mass="23623">METGGAGRRAARAIARQRGAGNTGTITGLLLLFIQHSGPAMSQPSSDRPTGAPAARKKRASWLPASLVAAVTALVAACKSGPEAPPPPPESHPGSDSPVIGPVPAQQGSARSSAAATPRAYRQDAATHLYGLNAQRIYKGQLPPLLHAIGVLEVDIDRAGRVTAVRWLRAPRHAPDVIAEIERTVRAAAPFPVPARMGKVTYTDTWLWDKSGNFQLDTLTEGQR</sequence>
<proteinExistence type="predicted"/>
<reference evidence="2 3" key="1">
    <citation type="submission" date="2023-08" db="EMBL/GenBank/DDBJ databases">
        <title>Functional and genomic diversity of the sorghum phyllosphere microbiome.</title>
        <authorList>
            <person name="Shade A."/>
        </authorList>
    </citation>
    <scope>NUCLEOTIDE SEQUENCE [LARGE SCALE GENOMIC DNA]</scope>
    <source>
        <strain evidence="2 3">SORGH_AS_0335</strain>
    </source>
</reference>
<dbReference type="Proteomes" id="UP001267710">
    <property type="component" value="Unassembled WGS sequence"/>
</dbReference>
<evidence type="ECO:0000313" key="3">
    <source>
        <dbReference type="Proteomes" id="UP001267710"/>
    </source>
</evidence>
<feature type="region of interest" description="Disordered" evidence="1">
    <location>
        <begin position="38"/>
        <end position="58"/>
    </location>
</feature>